<accession>E5ASS8</accession>
<dbReference type="EMBL" id="FR687359">
    <property type="protein sequence ID" value="CBW75660.1"/>
    <property type="molecule type" value="Genomic_DNA"/>
</dbReference>
<gene>
    <name evidence="1" type="ordered locus">RBRH_02544</name>
</gene>
<reference evidence="1 2" key="1">
    <citation type="journal article" date="2011" name="J. Bacteriol.">
        <title>Complete genome sequence of Burkholderia rhizoxinica, an endosymbiont of Rhizopus microsporus.</title>
        <authorList>
            <person name="Lackner G."/>
            <person name="Moebius N."/>
            <person name="Partida-Martinez L."/>
            <person name="Hertweck C."/>
        </authorList>
    </citation>
    <scope>NUCLEOTIDE SEQUENCE [LARGE SCALE GENOMIC DNA]</scope>
    <source>
        <strain evidence="2">DSM 19002 / CIP 109453 / HKI 454</strain>
    </source>
</reference>
<dbReference type="OrthoDB" id="499748at2"/>
<dbReference type="RefSeq" id="WP_013435889.1">
    <property type="nucleotide sequence ID" value="NC_014722.1"/>
</dbReference>
<evidence type="ECO:0000313" key="2">
    <source>
        <dbReference type="Proteomes" id="UP000007437"/>
    </source>
</evidence>
<dbReference type="HOGENOM" id="CLU_1700939_0_0_4"/>
<evidence type="ECO:0000313" key="1">
    <source>
        <dbReference type="EMBL" id="CBW75660.1"/>
    </source>
</evidence>
<dbReference type="AlphaFoldDB" id="E5ASS8"/>
<dbReference type="STRING" id="882378.RBRH_02544"/>
<proteinExistence type="predicted"/>
<dbReference type="InterPro" id="IPR045538">
    <property type="entry name" value="CIS_TMP"/>
</dbReference>
<dbReference type="KEGG" id="brh:RBRH_02544"/>
<dbReference type="Proteomes" id="UP000007437">
    <property type="component" value="Chromosome"/>
</dbReference>
<name>E5ASS8_MYCRK</name>
<organism evidence="1 2">
    <name type="scientific">Mycetohabitans rhizoxinica (strain DSM 19002 / CIP 109453 / HKI 454)</name>
    <name type="common">Paraburkholderia rhizoxinica</name>
    <dbReference type="NCBI Taxonomy" id="882378"/>
    <lineage>
        <taxon>Bacteria</taxon>
        <taxon>Pseudomonadati</taxon>
        <taxon>Pseudomonadota</taxon>
        <taxon>Betaproteobacteria</taxon>
        <taxon>Burkholderiales</taxon>
        <taxon>Burkholderiaceae</taxon>
        <taxon>Mycetohabitans</taxon>
    </lineage>
</organism>
<sequence length="154" mass="17194">MIGEDADLVLDSWLLWLLCALPPGVLPRVAAPGLTSPQQATVATWLAALPARLPGWQHLSITDVRTLFLQRTGVLRCERSTWQLELARDASDWLLMQWPWQHLRVTLSGVVTADDNICIRAILQHWTSSATLAGYALIVDEADTQLHLLPTPHY</sequence>
<protein>
    <submittedName>
        <fullName evidence="1">Uncharacterized protein</fullName>
    </submittedName>
</protein>
<dbReference type="Pfam" id="PF19268">
    <property type="entry name" value="CIS_TMP"/>
    <property type="match status" value="1"/>
</dbReference>